<dbReference type="InterPro" id="IPR006626">
    <property type="entry name" value="PbH1"/>
</dbReference>
<dbReference type="PANTHER" id="PTHR36453">
    <property type="entry name" value="SECRETED PROTEIN-RELATED"/>
    <property type="match status" value="1"/>
</dbReference>
<name>A0A6J4KNL5_9SPHI</name>
<dbReference type="GO" id="GO:0004553">
    <property type="term" value="F:hydrolase activity, hydrolyzing O-glycosyl compounds"/>
    <property type="evidence" value="ECO:0007669"/>
    <property type="project" value="InterPro"/>
</dbReference>
<dbReference type="SMART" id="SM00560">
    <property type="entry name" value="LamGL"/>
    <property type="match status" value="1"/>
</dbReference>
<dbReference type="SUPFAM" id="SSF49899">
    <property type="entry name" value="Concanavalin A-like lectins/glucanases"/>
    <property type="match status" value="1"/>
</dbReference>
<evidence type="ECO:0000256" key="1">
    <source>
        <dbReference type="ARBA" id="ARBA00022729"/>
    </source>
</evidence>
<dbReference type="Gene3D" id="2.60.40.1080">
    <property type="match status" value="2"/>
</dbReference>
<sequence length="1597" mass="169871">MVSVPLPGPAAPGKRRSHLPTSRRLLPFFRALVLCTGLLCMATAAARPIYVDQSYTGSAENGTLANPYKTIGAAAAVAGPGDVVYVRAGTYRETVTPAVSGTTGAPITFQPYEGETVTISGADLVTGWSPAAGLDNTWVADVPAGFNSLIGQNEQVFVDGVMIHLARFPNFGDITNLSYPIKLRSDRLVGNPVRTGLKDPYGRDIFDITFEDDELLTQHVDWTGAMIQMNELATNPARNASGNEVWQDLFFQPKSFRVISHAGNRITYRNDNGDFAGNAAVSGAAYFLFDKQDAIDSNGEWWLDKSVSPHKLYVRTPDGSDPAGHEVEFKVRDWAFNLDPGAFRSPAPAGNARSYITVKGFKLFACGVTTDRDAAYGGATDIQYPWRGASSYAESHHVVLSDLDIRYVSHFYSLRGDSYFTWEQTGGVILSGSDLVMQNCKIAYSAGNGITVLGRRNRVFNNVIHDVGYADVETGFISTGTTAPSFDHEISYNTCYNASRMGFGIRNLKNSDPGSRIARIHHNRISNYGIQAIQDIGAMYNAYQDGNNLRIDHNVIHGDNGRPIGAGIYIDYGKGYIFDHNVVYDAGAPLKYNNNATIVNSYAYNNVLISSDNGPRGYVNDGPGTDEGLVLRNNITNGIFKTGGRATTSNNLFNAPDTLFVNAAGGDYQLRPTAAAAIDKGVGVEPYNDPIAGAAPDLGAFEFGKPAPEVGSIGAYTPELTSIKVTPDFVKLPIGATQSFSAVALDQYEGYVEPQPAFAWSVVGSGNITPDALYTAPGTAGTDTVKATSGGISGRVAVQVQDIFVQVTQENNADPADFTAATTISGSDWVHFGRNDPGGTDRKANGGGQIFGYNTLGIFNPGASPQSTYYVSRRPITWTDGTPTASNVGNDAIAKSCVFVNSGVGGGFSLSAPSSPSLRTLTLYVGGSKMVGAVTVKLDDGNSQTILYTDTLGKITQGDVIGQAREIGPFDRRITINYRTPEKARILVSWTMAQAEIGGGVAALNGATLSFSDSVRVLTSVRVTPDSASVDLGLTKPFTAVAYDQDDAPLKVQPAFSWTVSGGGTIDDAGTFTAGNAVGGPFAVTARTGNVSDEAGVRVVDQAARIVRTPGEPLLDGTAEALWEKAPRYALGNNLSGGTAPLDPADLSGTYRALYDTTHLYVLFEVTDDNVSVDGGPWYDNDSPELYIDRGNKKREGYQADDFQWAFLADGTGIIESKHNNTAGAAYVAKPTAGGYTLEIKLPWTALGGFPANRALGFDAHVNDDDAGGGRDGKVSWWSVQDNVWISPTHMGVAKLTVPVTPIDTTDLLLYLPFDETTGTAAADLSGKGNAGTLRDGAAFAPDGKLQGAVRFGGTGGVVTVAPSPTLNPAAAITVSAWVNANAWTGTREILVKGAKHQYRLAVEKGKIRFSLNGVGSVTATAPSLRAWHLLTGTYDGSVLKLYVDGTLVAATSKAGRIVASAEGLSIGSRSGTANHFDGLVDEARIYRRALTAAEVARFASPAARRVAGWAAAEDDLRYYPVPASDWLTVTHSLQADGPVHLRITDVLSREVHAETKAGRQGRNQYRVRVGHLKDGVYLLHVGRDGRPEVKQIVVRH</sequence>
<dbReference type="Pfam" id="PF13385">
    <property type="entry name" value="Laminin_G_3"/>
    <property type="match status" value="1"/>
</dbReference>
<dbReference type="SMART" id="SM00710">
    <property type="entry name" value="PbH1"/>
    <property type="match status" value="5"/>
</dbReference>
<dbReference type="GO" id="GO:0030246">
    <property type="term" value="F:carbohydrate binding"/>
    <property type="evidence" value="ECO:0007669"/>
    <property type="project" value="InterPro"/>
</dbReference>
<dbReference type="InterPro" id="IPR006558">
    <property type="entry name" value="LamG-like"/>
</dbReference>
<evidence type="ECO:0000259" key="3">
    <source>
        <dbReference type="SMART" id="SM00560"/>
    </source>
</evidence>
<dbReference type="GO" id="GO:0016052">
    <property type="term" value="P:carbohydrate catabolic process"/>
    <property type="evidence" value="ECO:0007669"/>
    <property type="project" value="InterPro"/>
</dbReference>
<dbReference type="Gene3D" id="2.60.120.200">
    <property type="match status" value="1"/>
</dbReference>
<dbReference type="Pfam" id="PF18962">
    <property type="entry name" value="Por_Secre_tail"/>
    <property type="match status" value="1"/>
</dbReference>
<dbReference type="EMBL" id="CADCTQ010000491">
    <property type="protein sequence ID" value="CAA9307974.1"/>
    <property type="molecule type" value="Genomic_DNA"/>
</dbReference>
<keyword evidence="2" id="KW-1015">Disulfide bond</keyword>
<feature type="domain" description="LamG-like jellyroll fold" evidence="3">
    <location>
        <begin position="1371"/>
        <end position="1494"/>
    </location>
</feature>
<evidence type="ECO:0000313" key="4">
    <source>
        <dbReference type="EMBL" id="CAA9307974.1"/>
    </source>
</evidence>
<dbReference type="Pfam" id="PF06452">
    <property type="entry name" value="CBM9_1"/>
    <property type="match status" value="1"/>
</dbReference>
<evidence type="ECO:0000256" key="2">
    <source>
        <dbReference type="ARBA" id="ARBA00023157"/>
    </source>
</evidence>
<dbReference type="Gene3D" id="2.160.20.10">
    <property type="entry name" value="Single-stranded right-handed beta-helix, Pectin lyase-like"/>
    <property type="match status" value="2"/>
</dbReference>
<dbReference type="InterPro" id="IPR010502">
    <property type="entry name" value="Carb-bd_dom_fam9"/>
</dbReference>
<dbReference type="InterPro" id="IPR011050">
    <property type="entry name" value="Pectin_lyase_fold/virulence"/>
</dbReference>
<dbReference type="InterPro" id="IPR013320">
    <property type="entry name" value="ConA-like_dom_sf"/>
</dbReference>
<protein>
    <submittedName>
        <fullName evidence="4">CBM9 / GH141 / PL9_2 / PL9</fullName>
    </submittedName>
</protein>
<dbReference type="Gene3D" id="2.60.40.1190">
    <property type="match status" value="1"/>
</dbReference>
<dbReference type="InterPro" id="IPR012334">
    <property type="entry name" value="Pectin_lyas_fold"/>
</dbReference>
<organism evidence="4">
    <name type="scientific">uncultured Cytophagales bacterium</name>
    <dbReference type="NCBI Taxonomy" id="158755"/>
    <lineage>
        <taxon>Bacteria</taxon>
        <taxon>Pseudomonadati</taxon>
        <taxon>Bacteroidota</taxon>
        <taxon>Sphingobacteriia</taxon>
        <taxon>Sphingobacteriales</taxon>
        <taxon>environmental samples</taxon>
    </lineage>
</organism>
<dbReference type="SUPFAM" id="SSF49344">
    <property type="entry name" value="CBD9-like"/>
    <property type="match status" value="1"/>
</dbReference>
<accession>A0A6J4KNL5</accession>
<proteinExistence type="predicted"/>
<dbReference type="InterPro" id="IPR026444">
    <property type="entry name" value="Secre_tail"/>
</dbReference>
<dbReference type="SUPFAM" id="SSF51126">
    <property type="entry name" value="Pectin lyase-like"/>
    <property type="match status" value="1"/>
</dbReference>
<keyword evidence="1" id="KW-0732">Signal</keyword>
<gene>
    <name evidence="4" type="ORF">AVDCRST_MAG56-6033</name>
</gene>
<reference evidence="4" key="1">
    <citation type="submission" date="2020-02" db="EMBL/GenBank/DDBJ databases">
        <authorList>
            <person name="Meier V. D."/>
        </authorList>
    </citation>
    <scope>NUCLEOTIDE SEQUENCE</scope>
    <source>
        <strain evidence="4">AVDCRST_MAG56</strain>
    </source>
</reference>
<dbReference type="PANTHER" id="PTHR36453:SF1">
    <property type="entry name" value="RIGHT HANDED BETA HELIX DOMAIN-CONTAINING PROTEIN"/>
    <property type="match status" value="1"/>
</dbReference>